<accession>A0A4Y7QLN2</accession>
<dbReference type="GO" id="GO:0015074">
    <property type="term" value="P:DNA integration"/>
    <property type="evidence" value="ECO:0007669"/>
    <property type="project" value="InterPro"/>
</dbReference>
<dbReference type="InterPro" id="IPR052925">
    <property type="entry name" value="Phage_Integrase-like_Recomb"/>
</dbReference>
<dbReference type="VEuPathDB" id="FungiDB:BD410DRAFT_811641"/>
<dbReference type="Proteomes" id="UP000294933">
    <property type="component" value="Unassembled WGS sequence"/>
</dbReference>
<dbReference type="AlphaFoldDB" id="A0A4Y7QLN2"/>
<dbReference type="PANTHER" id="PTHR34605">
    <property type="entry name" value="PHAGE_INTEGRASE DOMAIN-CONTAINING PROTEIN"/>
    <property type="match status" value="1"/>
</dbReference>
<keyword evidence="1" id="KW-0233">DNA recombination</keyword>
<dbReference type="GO" id="GO:0006310">
    <property type="term" value="P:DNA recombination"/>
    <property type="evidence" value="ECO:0007669"/>
    <property type="project" value="UniProtKB-KW"/>
</dbReference>
<protein>
    <submittedName>
        <fullName evidence="2">Uncharacterized protein</fullName>
    </submittedName>
</protein>
<dbReference type="Gene3D" id="1.10.443.10">
    <property type="entry name" value="Intergrase catalytic core"/>
    <property type="match status" value="1"/>
</dbReference>
<dbReference type="InterPro" id="IPR011010">
    <property type="entry name" value="DNA_brk_join_enz"/>
</dbReference>
<evidence type="ECO:0000256" key="1">
    <source>
        <dbReference type="ARBA" id="ARBA00023172"/>
    </source>
</evidence>
<dbReference type="SUPFAM" id="SSF56349">
    <property type="entry name" value="DNA breaking-rejoining enzymes"/>
    <property type="match status" value="1"/>
</dbReference>
<keyword evidence="3" id="KW-1185">Reference proteome</keyword>
<dbReference type="PANTHER" id="PTHR34605:SF3">
    <property type="entry name" value="P CELL-TYPE AGGLUTINATION PROTEIN MAP4-LIKE-RELATED"/>
    <property type="match status" value="1"/>
</dbReference>
<dbReference type="InterPro" id="IPR013762">
    <property type="entry name" value="Integrase-like_cat_sf"/>
</dbReference>
<dbReference type="GO" id="GO:0003677">
    <property type="term" value="F:DNA binding"/>
    <property type="evidence" value="ECO:0007669"/>
    <property type="project" value="InterPro"/>
</dbReference>
<dbReference type="STRING" id="50990.A0A4Y7QLN2"/>
<reference evidence="2 3" key="1">
    <citation type="submission" date="2018-06" db="EMBL/GenBank/DDBJ databases">
        <title>A transcriptomic atlas of mushroom development highlights an independent origin of complex multicellularity.</title>
        <authorList>
            <consortium name="DOE Joint Genome Institute"/>
            <person name="Krizsan K."/>
            <person name="Almasi E."/>
            <person name="Merenyi Z."/>
            <person name="Sahu N."/>
            <person name="Viragh M."/>
            <person name="Koszo T."/>
            <person name="Mondo S."/>
            <person name="Kiss B."/>
            <person name="Balint B."/>
            <person name="Kues U."/>
            <person name="Barry K."/>
            <person name="Hegedus J.C."/>
            <person name="Henrissat B."/>
            <person name="Johnson J."/>
            <person name="Lipzen A."/>
            <person name="Ohm R."/>
            <person name="Nagy I."/>
            <person name="Pangilinan J."/>
            <person name="Yan J."/>
            <person name="Xiong Y."/>
            <person name="Grigoriev I.V."/>
            <person name="Hibbett D.S."/>
            <person name="Nagy L.G."/>
        </authorList>
    </citation>
    <scope>NUCLEOTIDE SEQUENCE [LARGE SCALE GENOMIC DNA]</scope>
    <source>
        <strain evidence="2 3">SZMC22713</strain>
    </source>
</reference>
<proteinExistence type="predicted"/>
<evidence type="ECO:0000313" key="2">
    <source>
        <dbReference type="EMBL" id="TDL28543.1"/>
    </source>
</evidence>
<organism evidence="2 3">
    <name type="scientific">Rickenella mellea</name>
    <dbReference type="NCBI Taxonomy" id="50990"/>
    <lineage>
        <taxon>Eukaryota</taxon>
        <taxon>Fungi</taxon>
        <taxon>Dikarya</taxon>
        <taxon>Basidiomycota</taxon>
        <taxon>Agaricomycotina</taxon>
        <taxon>Agaricomycetes</taxon>
        <taxon>Hymenochaetales</taxon>
        <taxon>Rickenellaceae</taxon>
        <taxon>Rickenella</taxon>
    </lineage>
</organism>
<gene>
    <name evidence="2" type="ORF">BD410DRAFT_811641</name>
</gene>
<dbReference type="OrthoDB" id="5598396at2759"/>
<sequence length="257" mass="29368">MLFFADRKSRQKSYLSFCKLHHLPLDPTPDTLSFFVVYMAHHINPSSVASYLSGICSTLEPHFPGIRQARQSILKQFSTAVHRKSPLPLEALHHSNQTLSTSPSHDSLLFLAMLCTGFFALLRLGELASPDNPQLRSFRKIIMRHTVHLDSDFFGFTLPYHKADRFFEGNEVRIQRQPGSFDPRRIFLAYLSRRDDLFSYRAELWIRANGDLPTRTWFLTKLHSIVPDLNIAGHSLRSGGATYYAVQGVPDNRSSSF</sequence>
<name>A0A4Y7QLN2_9AGAM</name>
<dbReference type="EMBL" id="ML170157">
    <property type="protein sequence ID" value="TDL28543.1"/>
    <property type="molecule type" value="Genomic_DNA"/>
</dbReference>
<evidence type="ECO:0000313" key="3">
    <source>
        <dbReference type="Proteomes" id="UP000294933"/>
    </source>
</evidence>